<sequence length="82" mass="9423">MNMIELNQSIYSSGQSTYLGRDQRILQNERAWPNHKSRGYSTTSETYAMANLVAQNQSFFYIELMKIDGNSDDVSEPESNHI</sequence>
<comment type="caution">
    <text evidence="1">The sequence shown here is derived from an EMBL/GenBank/DDBJ whole genome shotgun (WGS) entry which is preliminary data.</text>
</comment>
<evidence type="ECO:0000313" key="2">
    <source>
        <dbReference type="Proteomes" id="UP000187429"/>
    </source>
</evidence>
<proteinExistence type="predicted"/>
<organism evidence="1 2">
    <name type="scientific">Smittium culicis</name>
    <dbReference type="NCBI Taxonomy" id="133412"/>
    <lineage>
        <taxon>Eukaryota</taxon>
        <taxon>Fungi</taxon>
        <taxon>Fungi incertae sedis</taxon>
        <taxon>Zoopagomycota</taxon>
        <taxon>Kickxellomycotina</taxon>
        <taxon>Harpellomycetes</taxon>
        <taxon>Harpellales</taxon>
        <taxon>Legeriomycetaceae</taxon>
        <taxon>Smittium</taxon>
    </lineage>
</organism>
<reference evidence="2" key="1">
    <citation type="submission" date="2017-01" db="EMBL/GenBank/DDBJ databases">
        <authorList>
            <person name="Wang Y."/>
            <person name="White M."/>
            <person name="Kvist S."/>
            <person name="Moncalvo J.-M."/>
        </authorList>
    </citation>
    <scope>NUCLEOTIDE SEQUENCE [LARGE SCALE GENOMIC DNA]</scope>
    <source>
        <strain evidence="2">ID-206-W2</strain>
    </source>
</reference>
<dbReference type="Proteomes" id="UP000187429">
    <property type="component" value="Unassembled WGS sequence"/>
</dbReference>
<keyword evidence="2" id="KW-1185">Reference proteome</keyword>
<evidence type="ECO:0000313" key="1">
    <source>
        <dbReference type="EMBL" id="OMJ07981.1"/>
    </source>
</evidence>
<dbReference type="AlphaFoldDB" id="A0A1R1X030"/>
<protein>
    <submittedName>
        <fullName evidence="1">Uncharacterized protein</fullName>
    </submittedName>
</protein>
<name>A0A1R1X030_9FUNG</name>
<dbReference type="EMBL" id="LSSM01007519">
    <property type="protein sequence ID" value="OMJ07981.1"/>
    <property type="molecule type" value="Genomic_DNA"/>
</dbReference>
<gene>
    <name evidence="1" type="ORF">AYI69_g11243</name>
</gene>
<accession>A0A1R1X030</accession>